<dbReference type="InterPro" id="IPR009061">
    <property type="entry name" value="DNA-bd_dom_put_sf"/>
</dbReference>
<dbReference type="eggNOG" id="COG2801">
    <property type="taxonomic scope" value="Bacteria"/>
</dbReference>
<feature type="domain" description="HTH Mu-type" evidence="3">
    <location>
        <begin position="1"/>
        <end position="66"/>
    </location>
</feature>
<dbReference type="STRING" id="1137799.GZ78_04175"/>
<evidence type="ECO:0000259" key="2">
    <source>
        <dbReference type="PROSITE" id="PS50994"/>
    </source>
</evidence>
<dbReference type="PROSITE" id="PS50994">
    <property type="entry name" value="INTEGRASE"/>
    <property type="match status" value="1"/>
</dbReference>
<accession>A0A081NL76</accession>
<evidence type="ECO:0000256" key="1">
    <source>
        <dbReference type="SAM" id="MobiDB-lite"/>
    </source>
</evidence>
<dbReference type="PROSITE" id="PS51702">
    <property type="entry name" value="HTH_MU"/>
    <property type="match status" value="1"/>
</dbReference>
<dbReference type="Gene3D" id="3.30.420.10">
    <property type="entry name" value="Ribonuclease H-like superfamily/Ribonuclease H"/>
    <property type="match status" value="1"/>
</dbReference>
<dbReference type="InterPro" id="IPR036388">
    <property type="entry name" value="WH-like_DNA-bd_sf"/>
</dbReference>
<dbReference type="Gene3D" id="1.10.10.10">
    <property type="entry name" value="Winged helix-like DNA-binding domain superfamily/Winged helix DNA-binding domain"/>
    <property type="match status" value="1"/>
</dbReference>
<dbReference type="SUPFAM" id="SSF50610">
    <property type="entry name" value="mu transposase, C-terminal domain"/>
    <property type="match status" value="1"/>
</dbReference>
<evidence type="ECO:0000313" key="5">
    <source>
        <dbReference type="Proteomes" id="UP000028073"/>
    </source>
</evidence>
<sequence>MEWFTSSELESLGDLPSSARRVRERAIRENWQSRPRQAQGGGREYHISSLPKETQRALKISQTKKQQAADKQTEQINGAELKGTLAAMKLEGDEKTQDIKRTLAFNNLSPKEQARVRARSEVLAAWEVFVADFEAVEAATREFVDAFNRDQLGLSESVKTFVPKVSRASLFRWKASYADNGPAGLACQYKSVKQSIMDAQPLLVAFAEGMLARMPHTSPANMLRAMEGEFDQQDVRLPSKRALTTWLSNWKVKNKRLFTAVANPDAFKNQYMVAGGDAAENIVRLNQLWEMDSSPADIMCTDGRFTLISCLDVYSRRAVMKVRKSSDSFGVVLTARQAMLEWGLDGQGEQKIRVDNGKDYASHYFQIVADSLGIDLVSTDPYAGEQKPFVERLFRTFSHGLVELLPGFIGHNVAERQAIEAQFSFADRLKRKAGSSKNIIETTLSSEDLQAFTDRWIDTFYMHDAHNGLNGKTPAEMVQNWMEPVRRIEDERALDLLLEPIPGQKGVRTVQKKGVKLDGGWYVAPEMGSRVGDQFMVRYDTADIGRIYLFELSGEFVCVAQNPSITGISREELARAMKKEQKKVAEEKAALRKKGRKINQGELIEKIFARKERLIAERNANVTPFPKPQLPHETGYLDGAAEALAAADAADQKGSGHVDEHGQPTQELAQGMNQVVTDRVKQRTDPAETPTDRFQRWIRQHERKLAGEALNEMDHKWQERFELTPEWQGLKLVYDEFGKMAFGLKEE</sequence>
<dbReference type="GO" id="GO:0003677">
    <property type="term" value="F:DNA binding"/>
    <property type="evidence" value="ECO:0007669"/>
    <property type="project" value="InterPro"/>
</dbReference>
<evidence type="ECO:0008006" key="6">
    <source>
        <dbReference type="Google" id="ProtNLM"/>
    </source>
</evidence>
<dbReference type="InterPro" id="IPR036397">
    <property type="entry name" value="RNaseH_sf"/>
</dbReference>
<dbReference type="InterPro" id="IPR003314">
    <property type="entry name" value="Mu-type_HTH"/>
</dbReference>
<dbReference type="Pfam" id="PF02316">
    <property type="entry name" value="HTH_Tnp_Mu_1"/>
    <property type="match status" value="1"/>
</dbReference>
<dbReference type="AlphaFoldDB" id="A0A081NL76"/>
<feature type="region of interest" description="Disordered" evidence="1">
    <location>
        <begin position="1"/>
        <end position="48"/>
    </location>
</feature>
<organism evidence="4 5">
    <name type="scientific">Endozoicomonas numazuensis</name>
    <dbReference type="NCBI Taxonomy" id="1137799"/>
    <lineage>
        <taxon>Bacteria</taxon>
        <taxon>Pseudomonadati</taxon>
        <taxon>Pseudomonadota</taxon>
        <taxon>Gammaproteobacteria</taxon>
        <taxon>Oceanospirillales</taxon>
        <taxon>Endozoicomonadaceae</taxon>
        <taxon>Endozoicomonas</taxon>
    </lineage>
</organism>
<evidence type="ECO:0000313" key="4">
    <source>
        <dbReference type="EMBL" id="KEQ19199.1"/>
    </source>
</evidence>
<dbReference type="InterPro" id="IPR015378">
    <property type="entry name" value="Transposase-like_Mu_C"/>
</dbReference>
<dbReference type="EMBL" id="JOKH01000001">
    <property type="protein sequence ID" value="KEQ19199.1"/>
    <property type="molecule type" value="Genomic_DNA"/>
</dbReference>
<dbReference type="Proteomes" id="UP000028073">
    <property type="component" value="Unassembled WGS sequence"/>
</dbReference>
<dbReference type="InterPro" id="IPR012337">
    <property type="entry name" value="RNaseH-like_sf"/>
</dbReference>
<protein>
    <recommendedName>
        <fullName evidence="6">Transposase</fullName>
    </recommendedName>
</protein>
<evidence type="ECO:0000259" key="3">
    <source>
        <dbReference type="PROSITE" id="PS51702"/>
    </source>
</evidence>
<dbReference type="OrthoDB" id="501284at2"/>
<dbReference type="RefSeq" id="WP_034832884.1">
    <property type="nucleotide sequence ID" value="NZ_JOKH01000001.1"/>
</dbReference>
<gene>
    <name evidence="4" type="ORF">GZ78_04175</name>
</gene>
<dbReference type="GO" id="GO:0015074">
    <property type="term" value="P:DNA integration"/>
    <property type="evidence" value="ECO:0007669"/>
    <property type="project" value="InterPro"/>
</dbReference>
<keyword evidence="5" id="KW-1185">Reference proteome</keyword>
<feature type="domain" description="Integrase catalytic" evidence="2">
    <location>
        <begin position="276"/>
        <end position="482"/>
    </location>
</feature>
<name>A0A081NL76_9GAMM</name>
<dbReference type="Pfam" id="PF09299">
    <property type="entry name" value="Mu-transpos_C"/>
    <property type="match status" value="1"/>
</dbReference>
<dbReference type="SUPFAM" id="SSF53098">
    <property type="entry name" value="Ribonuclease H-like"/>
    <property type="match status" value="1"/>
</dbReference>
<dbReference type="InterPro" id="IPR001584">
    <property type="entry name" value="Integrase_cat-core"/>
</dbReference>
<dbReference type="InterPro" id="IPR009004">
    <property type="entry name" value="Transposase_Mu_C"/>
</dbReference>
<reference evidence="4 5" key="1">
    <citation type="submission" date="2014-06" db="EMBL/GenBank/DDBJ databases">
        <title>Whole Genome Sequences of Three Symbiotic Endozoicomonas Bacteria.</title>
        <authorList>
            <person name="Neave M.J."/>
            <person name="Apprill A."/>
            <person name="Voolstra C.R."/>
        </authorList>
    </citation>
    <scope>NUCLEOTIDE SEQUENCE [LARGE SCALE GENOMIC DNA]</scope>
    <source>
        <strain evidence="4 5">DSM 25634</strain>
    </source>
</reference>
<comment type="caution">
    <text evidence="4">The sequence shown here is derived from an EMBL/GenBank/DDBJ whole genome shotgun (WGS) entry which is preliminary data.</text>
</comment>
<dbReference type="SUPFAM" id="SSF46955">
    <property type="entry name" value="Putative DNA-binding domain"/>
    <property type="match status" value="1"/>
</dbReference>
<proteinExistence type="predicted"/>